<feature type="region of interest" description="Disordered" evidence="4">
    <location>
        <begin position="429"/>
        <end position="449"/>
    </location>
</feature>
<feature type="compositionally biased region" description="Polar residues" evidence="4">
    <location>
        <begin position="1002"/>
        <end position="1020"/>
    </location>
</feature>
<organism evidence="6 7">
    <name type="scientific">Liparis tanakae</name>
    <name type="common">Tanaka's snailfish</name>
    <dbReference type="NCBI Taxonomy" id="230148"/>
    <lineage>
        <taxon>Eukaryota</taxon>
        <taxon>Metazoa</taxon>
        <taxon>Chordata</taxon>
        <taxon>Craniata</taxon>
        <taxon>Vertebrata</taxon>
        <taxon>Euteleostomi</taxon>
        <taxon>Actinopterygii</taxon>
        <taxon>Neopterygii</taxon>
        <taxon>Teleostei</taxon>
        <taxon>Neoteleostei</taxon>
        <taxon>Acanthomorphata</taxon>
        <taxon>Eupercaria</taxon>
        <taxon>Perciformes</taxon>
        <taxon>Cottioidei</taxon>
        <taxon>Cottales</taxon>
        <taxon>Liparidae</taxon>
        <taxon>Liparis</taxon>
    </lineage>
</organism>
<keyword evidence="7" id="KW-1185">Reference proteome</keyword>
<feature type="compositionally biased region" description="Basic and acidic residues" evidence="4">
    <location>
        <begin position="1476"/>
        <end position="1489"/>
    </location>
</feature>
<feature type="compositionally biased region" description="Polar residues" evidence="4">
    <location>
        <begin position="1061"/>
        <end position="1075"/>
    </location>
</feature>
<dbReference type="InterPro" id="IPR005326">
    <property type="entry name" value="Plectin_eS10_N"/>
</dbReference>
<feature type="compositionally biased region" description="Basic and acidic residues" evidence="4">
    <location>
        <begin position="378"/>
        <end position="388"/>
    </location>
</feature>
<feature type="region of interest" description="Disordered" evidence="4">
    <location>
        <begin position="370"/>
        <end position="400"/>
    </location>
</feature>
<feature type="compositionally biased region" description="Basic and acidic residues" evidence="4">
    <location>
        <begin position="208"/>
        <end position="222"/>
    </location>
</feature>
<dbReference type="Gene3D" id="1.10.10.10">
    <property type="entry name" value="Winged helix-like DNA-binding domain superfamily/Winged helix DNA-binding domain"/>
    <property type="match status" value="1"/>
</dbReference>
<feature type="compositionally biased region" description="Polar residues" evidence="4">
    <location>
        <begin position="848"/>
        <end position="857"/>
    </location>
</feature>
<feature type="compositionally biased region" description="Basic and acidic residues" evidence="4">
    <location>
        <begin position="806"/>
        <end position="818"/>
    </location>
</feature>
<dbReference type="GO" id="GO:0003723">
    <property type="term" value="F:RNA binding"/>
    <property type="evidence" value="ECO:0007669"/>
    <property type="project" value="TreeGrafter"/>
</dbReference>
<feature type="region of interest" description="Disordered" evidence="4">
    <location>
        <begin position="691"/>
        <end position="830"/>
    </location>
</feature>
<feature type="compositionally biased region" description="Basic and acidic residues" evidence="4">
    <location>
        <begin position="748"/>
        <end position="760"/>
    </location>
</feature>
<protein>
    <submittedName>
        <fullName evidence="6">Plectin</fullName>
    </submittedName>
</protein>
<comment type="similarity">
    <text evidence="1">Belongs to the eukaryotic ribosomal protein eS10 family.</text>
</comment>
<evidence type="ECO:0000256" key="4">
    <source>
        <dbReference type="SAM" id="MobiDB-lite"/>
    </source>
</evidence>
<evidence type="ECO:0000313" key="6">
    <source>
        <dbReference type="EMBL" id="TNN59228.1"/>
    </source>
</evidence>
<dbReference type="InterPro" id="IPR036388">
    <property type="entry name" value="WH-like_DNA-bd_sf"/>
</dbReference>
<feature type="compositionally biased region" description="Polar residues" evidence="4">
    <location>
        <begin position="1219"/>
        <end position="1228"/>
    </location>
</feature>
<dbReference type="InterPro" id="IPR037447">
    <property type="entry name" value="Ribosomal_eS10"/>
</dbReference>
<feature type="compositionally biased region" description="Acidic residues" evidence="4">
    <location>
        <begin position="1432"/>
        <end position="1444"/>
    </location>
</feature>
<dbReference type="PANTHER" id="PTHR12146">
    <property type="entry name" value="40S RIBOSOMAL PROTEIN S10"/>
    <property type="match status" value="1"/>
</dbReference>
<feature type="compositionally biased region" description="Basic and acidic residues" evidence="4">
    <location>
        <begin position="429"/>
        <end position="438"/>
    </location>
</feature>
<name>A0A4Z2H053_9TELE</name>
<feature type="domain" description="Plectin/eS10 N-terminal" evidence="5">
    <location>
        <begin position="7"/>
        <end position="99"/>
    </location>
</feature>
<dbReference type="GO" id="GO:0003735">
    <property type="term" value="F:structural constituent of ribosome"/>
    <property type="evidence" value="ECO:0007669"/>
    <property type="project" value="TreeGrafter"/>
</dbReference>
<feature type="region of interest" description="Disordered" evidence="4">
    <location>
        <begin position="1142"/>
        <end position="1245"/>
    </location>
</feature>
<feature type="compositionally biased region" description="Basic and acidic residues" evidence="4">
    <location>
        <begin position="155"/>
        <end position="165"/>
    </location>
</feature>
<dbReference type="OrthoDB" id="5211809at2759"/>
<reference evidence="6 7" key="1">
    <citation type="submission" date="2019-03" db="EMBL/GenBank/DDBJ databases">
        <title>First draft genome of Liparis tanakae, snailfish: a comprehensive survey of snailfish specific genes.</title>
        <authorList>
            <person name="Kim W."/>
            <person name="Song I."/>
            <person name="Jeong J.-H."/>
            <person name="Kim D."/>
            <person name="Kim S."/>
            <person name="Ryu S."/>
            <person name="Song J.Y."/>
            <person name="Lee S.K."/>
        </authorList>
    </citation>
    <scope>NUCLEOTIDE SEQUENCE [LARGE SCALE GENOMIC DNA]</scope>
    <source>
        <tissue evidence="6">Muscle</tissue>
    </source>
</reference>
<feature type="compositionally biased region" description="Polar residues" evidence="4">
    <location>
        <begin position="1149"/>
        <end position="1163"/>
    </location>
</feature>
<feature type="region of interest" description="Disordered" evidence="4">
    <location>
        <begin position="991"/>
        <end position="1083"/>
    </location>
</feature>
<feature type="compositionally biased region" description="Polar residues" evidence="4">
    <location>
        <begin position="819"/>
        <end position="830"/>
    </location>
</feature>
<dbReference type="Proteomes" id="UP000314294">
    <property type="component" value="Unassembled WGS sequence"/>
</dbReference>
<gene>
    <name evidence="6" type="primary">PLEC_0</name>
    <name evidence="6" type="ORF">EYF80_030513</name>
</gene>
<evidence type="ECO:0000256" key="3">
    <source>
        <dbReference type="ARBA" id="ARBA00023274"/>
    </source>
</evidence>
<feature type="region of interest" description="Disordered" evidence="4">
    <location>
        <begin position="512"/>
        <end position="533"/>
    </location>
</feature>
<feature type="region of interest" description="Disordered" evidence="4">
    <location>
        <begin position="1260"/>
        <end position="1396"/>
    </location>
</feature>
<evidence type="ECO:0000256" key="2">
    <source>
        <dbReference type="ARBA" id="ARBA00022980"/>
    </source>
</evidence>
<feature type="compositionally biased region" description="Polar residues" evidence="4">
    <location>
        <begin position="259"/>
        <end position="269"/>
    </location>
</feature>
<feature type="region of interest" description="Disordered" evidence="4">
    <location>
        <begin position="1414"/>
        <end position="1444"/>
    </location>
</feature>
<feature type="compositionally biased region" description="Basic and acidic residues" evidence="4">
    <location>
        <begin position="781"/>
        <end position="793"/>
    </location>
</feature>
<evidence type="ECO:0000259" key="5">
    <source>
        <dbReference type="Pfam" id="PF03501"/>
    </source>
</evidence>
<feature type="compositionally biased region" description="Basic and acidic residues" evidence="4">
    <location>
        <begin position="131"/>
        <end position="145"/>
    </location>
</feature>
<dbReference type="Pfam" id="PF03501">
    <property type="entry name" value="S10_plectin"/>
    <property type="match status" value="1"/>
</dbReference>
<feature type="compositionally biased region" description="Low complexity" evidence="4">
    <location>
        <begin position="1289"/>
        <end position="1300"/>
    </location>
</feature>
<feature type="region of interest" description="Disordered" evidence="4">
    <location>
        <begin position="115"/>
        <end position="303"/>
    </location>
</feature>
<feature type="region of interest" description="Disordered" evidence="4">
    <location>
        <begin position="842"/>
        <end position="868"/>
    </location>
</feature>
<keyword evidence="2" id="KW-0689">Ribosomal protein</keyword>
<dbReference type="FunFam" id="1.10.10.10:FF:000388">
    <property type="entry name" value="plectin isoform X1"/>
    <property type="match status" value="1"/>
</dbReference>
<feature type="compositionally biased region" description="Basic and acidic residues" evidence="4">
    <location>
        <begin position="691"/>
        <end position="725"/>
    </location>
</feature>
<accession>A0A4Z2H053</accession>
<feature type="compositionally biased region" description="Basic and acidic residues" evidence="4">
    <location>
        <begin position="232"/>
        <end position="244"/>
    </location>
</feature>
<feature type="compositionally biased region" description="Polar residues" evidence="4">
    <location>
        <begin position="726"/>
        <end position="735"/>
    </location>
</feature>
<dbReference type="PANTHER" id="PTHR12146:SF25">
    <property type="entry name" value="PLECTIN_ES10 N-TERMINAL DOMAIN-CONTAINING PROTEIN"/>
    <property type="match status" value="1"/>
</dbReference>
<dbReference type="GO" id="GO:0022627">
    <property type="term" value="C:cytosolic small ribosomal subunit"/>
    <property type="evidence" value="ECO:0007669"/>
    <property type="project" value="TreeGrafter"/>
</dbReference>
<dbReference type="EMBL" id="SRLO01000360">
    <property type="protein sequence ID" value="TNN59228.1"/>
    <property type="molecule type" value="Genomic_DNA"/>
</dbReference>
<feature type="compositionally biased region" description="Low complexity" evidence="4">
    <location>
        <begin position="1368"/>
        <end position="1381"/>
    </location>
</feature>
<proteinExistence type="inferred from homology"/>
<feature type="compositionally biased region" description="Polar residues" evidence="4">
    <location>
        <begin position="794"/>
        <end position="805"/>
    </location>
</feature>
<keyword evidence="3" id="KW-0687">Ribonucleoprotein</keyword>
<feature type="region of interest" description="Disordered" evidence="4">
    <location>
        <begin position="936"/>
        <end position="977"/>
    </location>
</feature>
<feature type="compositionally biased region" description="Polar residues" evidence="4">
    <location>
        <begin position="761"/>
        <end position="780"/>
    </location>
</feature>
<evidence type="ECO:0000256" key="1">
    <source>
        <dbReference type="ARBA" id="ARBA00007278"/>
    </source>
</evidence>
<sequence>MVAGMLMPMRELRAIYEILFRDGVMVAKKDKRPQTMHPELEGVRNLQVMRAMVSLKSRDYVKETFVWRHFYWYLTNEGIVYLRDYLHLPPEIVPASLQRMKKPVATTAFGHRGAHVQSVDGPTSYVPKPGRRGEAESQESLTERHGYRHTMMGPGEKETSSERTPRFRGRPLAAEPVRPKASWEVEDQPPPLFSSRGSSFRSETAVVEDSKVRRFSRQHPDGSSEQSAATSQERRVSEVQEERPPTSVQVQRAAWRQDAPQTSLSSVASKTAPPFTRASGGATSKNPAEPSSPKTNKEELTIADEKVSTKSGYVVTSISAITTLADAEIKEEKTKKVAMDPIRPAEVKATAETANYKAKPQTVVTMAAAAKTTATKPANKDVKEEKTRTASAKTATDDMKAQTVITKASTQDISKLSAATSTSVITKPANKDVKEKKTSKGIIDQGKPAEVKVSAKTATDDMKVQTVITMASPQETSKLSTSTSTTAMTKLVKKDAKEEKTKKTIIDPVKSSEVKASAKTTTDDMKAQTVSTVPAAQETSKLLSAISTSTSTTVITKPANKDVKEKKTTTVIVDPVQSSEVKALAKTATDDMKAQTVITKASAQETSKLSAATSTSTTVVTQLVTKDVTEEKTKKVIVDPVKPAEVKATAQTATDDMKAHIGITVPPAQETSKFPAAAAAATPIPVITTHVKGEKPRRAKVNEEPVKPAEPKAPVDVKMDVEKSKTTAQEIVTQETTKPKPKSTTSEAVKEISKEKETQETTKPQPSSTIKPQPKSTTSEAVKEISKVKETLETTKPQPKSTTSEAVKEISKVKETQETTKPQPKSTTSVVVKEISKVNVHQEPVGTKVTSLNLSSKPKTDEAPQKTTTVTESSIFEVKTTIITTTLSAVACSTETEIITKHDKTDVKVTPRVKKDEHIVPEEVLKVSVQGVTPPQLSQHVAPTEGVMETKQMVDASSKSKKKKKKSSGESSKIINTEELSVIKLEKEKPCVDKAPEEGAGNTLTPLTSEPLSMSTSTKTRGPVEEHTAQAKIDSNGGEMKEDPKHIPGKPIMEVPKQTEDQSSFGVASLPSDQSAAVPPVESPDTALVKVKVEGGGVSKITHGAPCSEDKLKAKGKCEGTTVTMQQITQVKLIQASPEPQGQIPLALSESQTPTVNTKSPLTTEKAAEESSKGKKKGRGKKPAQAAASDTVNTKPVFSASACPDITPSPEGTVIDGRVTTSEVTELSVSAEKTPERMCSVQQEAGQAAETAAAVVCEAPADKGEVEPPGHSAGKVKREVPKPKTSSTAREAPAAGGFASAEEEAEAAAAQTQAGPLGKRQEPPRVAQRSARQAAECSTEKSLSLDEASQQKGETKKKKKKAKDSAEDTPSATATPAAAAAKLAQLRPSDTCHSDEAAMKRKIVVVEEIVEVKQVISPEDTGEQSAPPPAQPEEEEEEEEDDDLDLDVLQELAIERALFAAPPPGSRVRGASPEAAWDHSLDEPEEKTWPHFIEGWCE</sequence>
<feature type="region of interest" description="Disordered" evidence="4">
    <location>
        <begin position="1458"/>
        <end position="1498"/>
    </location>
</feature>
<comment type="caution">
    <text evidence="6">The sequence shown here is derived from an EMBL/GenBank/DDBJ whole genome shotgun (WGS) entry which is preliminary data.</text>
</comment>
<evidence type="ECO:0000313" key="7">
    <source>
        <dbReference type="Proteomes" id="UP000314294"/>
    </source>
</evidence>